<sequence length="268" mass="29766">MSFKSLLRRNLLTTATRSLPTGTPSRTSRNASTVSTKIQVLQSSLFPTTPTSRTNGFAQFSTTIGRHNKEESTATTINDNVAGGDKEEPTSKDVKVEGGKSAEPEIDPKDKEIALLKDKHLRCLAELENQREIARREIENTSIFAIQKFAKDLLSTVDNLDMALESVPHELHHSHSSDESPSLHGLINLYKGIQITSSELLHTLKRHGVEKVEPKIGERFDPNIHEALYRASFKDKEVGTIFDIQKIGYSLNGRIIRPPQVGVVSDTE</sequence>
<organism evidence="1 2">
    <name type="scientific">Acaulospora colombiana</name>
    <dbReference type="NCBI Taxonomy" id="27376"/>
    <lineage>
        <taxon>Eukaryota</taxon>
        <taxon>Fungi</taxon>
        <taxon>Fungi incertae sedis</taxon>
        <taxon>Mucoromycota</taxon>
        <taxon>Glomeromycotina</taxon>
        <taxon>Glomeromycetes</taxon>
        <taxon>Diversisporales</taxon>
        <taxon>Acaulosporaceae</taxon>
        <taxon>Acaulospora</taxon>
    </lineage>
</organism>
<protein>
    <submittedName>
        <fullName evidence="1">2939_t:CDS:1</fullName>
    </submittedName>
</protein>
<dbReference type="EMBL" id="CAJVPT010004725">
    <property type="protein sequence ID" value="CAG8511509.1"/>
    <property type="molecule type" value="Genomic_DNA"/>
</dbReference>
<evidence type="ECO:0000313" key="2">
    <source>
        <dbReference type="Proteomes" id="UP000789525"/>
    </source>
</evidence>
<comment type="caution">
    <text evidence="1">The sequence shown here is derived from an EMBL/GenBank/DDBJ whole genome shotgun (WGS) entry which is preliminary data.</text>
</comment>
<name>A0ACA9L562_9GLOM</name>
<accession>A0ACA9L562</accession>
<proteinExistence type="predicted"/>
<evidence type="ECO:0000313" key="1">
    <source>
        <dbReference type="EMBL" id="CAG8511509.1"/>
    </source>
</evidence>
<gene>
    <name evidence="1" type="ORF">ACOLOM_LOCUS3240</name>
</gene>
<dbReference type="Proteomes" id="UP000789525">
    <property type="component" value="Unassembled WGS sequence"/>
</dbReference>
<reference evidence="1" key="1">
    <citation type="submission" date="2021-06" db="EMBL/GenBank/DDBJ databases">
        <authorList>
            <person name="Kallberg Y."/>
            <person name="Tangrot J."/>
            <person name="Rosling A."/>
        </authorList>
    </citation>
    <scope>NUCLEOTIDE SEQUENCE</scope>
    <source>
        <strain evidence="1">CL356</strain>
    </source>
</reference>
<keyword evidence="2" id="KW-1185">Reference proteome</keyword>